<reference evidence="1 2" key="1">
    <citation type="submission" date="2015-10" db="EMBL/GenBank/DDBJ databases">
        <title>Genome analyses suggest a sexual origin of heterokaryosis in a supposedly ancient asexual fungus.</title>
        <authorList>
            <person name="Ropars J."/>
            <person name="Sedzielewska K."/>
            <person name="Noel J."/>
            <person name="Charron P."/>
            <person name="Farinelli L."/>
            <person name="Marton T."/>
            <person name="Kruger M."/>
            <person name="Pelin A."/>
            <person name="Brachmann A."/>
            <person name="Corradi N."/>
        </authorList>
    </citation>
    <scope>NUCLEOTIDE SEQUENCE [LARGE SCALE GENOMIC DNA]</scope>
    <source>
        <strain evidence="1 2">A4</strain>
    </source>
</reference>
<dbReference type="VEuPathDB" id="FungiDB:FUN_005111"/>
<proteinExistence type="predicted"/>
<organism evidence="1 2">
    <name type="scientific">Rhizophagus irregularis</name>
    <dbReference type="NCBI Taxonomy" id="588596"/>
    <lineage>
        <taxon>Eukaryota</taxon>
        <taxon>Fungi</taxon>
        <taxon>Fungi incertae sedis</taxon>
        <taxon>Mucoromycota</taxon>
        <taxon>Glomeromycotina</taxon>
        <taxon>Glomeromycetes</taxon>
        <taxon>Glomerales</taxon>
        <taxon>Glomeraceae</taxon>
        <taxon>Rhizophagus</taxon>
    </lineage>
</organism>
<protein>
    <submittedName>
        <fullName evidence="1">Uncharacterized protein</fullName>
    </submittedName>
</protein>
<dbReference type="VEuPathDB" id="FungiDB:RhiirFUN_007263"/>
<dbReference type="InterPro" id="IPR011012">
    <property type="entry name" value="Longin-like_dom_sf"/>
</dbReference>
<dbReference type="Gene3D" id="3.30.450.60">
    <property type="match status" value="1"/>
</dbReference>
<dbReference type="AlphaFoldDB" id="A0A2I1GDS4"/>
<comment type="caution">
    <text evidence="1">The sequence shown here is derived from an EMBL/GenBank/DDBJ whole genome shotgun (WGS) entry which is preliminary data.</text>
</comment>
<sequence>MRLKVIDQKRLFTLLTKGGIVLWSKSLLTQISRIQLTISESKSEKHNFCNNSVKLNARNVITGIGFLIANEYLIFCGITRLAYQKILQLAYTEEFLEILDKFAHDKLSIKFKEIAEESKNLVSVNDFFTNPIISEDEITHNIQDLHLRSGKRGHG</sequence>
<dbReference type="EMBL" id="LLXI01000343">
    <property type="protein sequence ID" value="PKY44750.1"/>
    <property type="molecule type" value="Genomic_DNA"/>
</dbReference>
<gene>
    <name evidence="1" type="ORF">RhiirA4_459144</name>
</gene>
<dbReference type="SUPFAM" id="SSF64356">
    <property type="entry name" value="SNARE-like"/>
    <property type="match status" value="1"/>
</dbReference>
<name>A0A2I1GDS4_9GLOM</name>
<dbReference type="Proteomes" id="UP000234323">
    <property type="component" value="Unassembled WGS sequence"/>
</dbReference>
<evidence type="ECO:0000313" key="2">
    <source>
        <dbReference type="Proteomes" id="UP000234323"/>
    </source>
</evidence>
<evidence type="ECO:0000313" key="1">
    <source>
        <dbReference type="EMBL" id="PKY44750.1"/>
    </source>
</evidence>
<keyword evidence="2" id="KW-1185">Reference proteome</keyword>
<accession>A0A2I1GDS4</accession>